<protein>
    <submittedName>
        <fullName evidence="1">Uncharacterized protein</fullName>
    </submittedName>
</protein>
<gene>
    <name evidence="1" type="ORF">AB0E65_21625</name>
</gene>
<comment type="caution">
    <text evidence="1">The sequence shown here is derived from an EMBL/GenBank/DDBJ whole genome shotgun (WGS) entry which is preliminary data.</text>
</comment>
<reference evidence="1 2" key="1">
    <citation type="submission" date="2024-06" db="EMBL/GenBank/DDBJ databases">
        <title>The Natural Products Discovery Center: Release of the First 8490 Sequenced Strains for Exploring Actinobacteria Biosynthetic Diversity.</title>
        <authorList>
            <person name="Kalkreuter E."/>
            <person name="Kautsar S.A."/>
            <person name="Yang D."/>
            <person name="Bader C.D."/>
            <person name="Teijaro C.N."/>
            <person name="Fluegel L."/>
            <person name="Davis C.M."/>
            <person name="Simpson J.R."/>
            <person name="Lauterbach L."/>
            <person name="Steele A.D."/>
            <person name="Gui C."/>
            <person name="Meng S."/>
            <person name="Li G."/>
            <person name="Viehrig K."/>
            <person name="Ye F."/>
            <person name="Su P."/>
            <person name="Kiefer A.F."/>
            <person name="Nichols A."/>
            <person name="Cepeda A.J."/>
            <person name="Yan W."/>
            <person name="Fan B."/>
            <person name="Jiang Y."/>
            <person name="Adhikari A."/>
            <person name="Zheng C.-J."/>
            <person name="Schuster L."/>
            <person name="Cowan T.M."/>
            <person name="Smanski M.J."/>
            <person name="Chevrette M.G."/>
            <person name="De Carvalho L.P.S."/>
            <person name="Shen B."/>
        </authorList>
    </citation>
    <scope>NUCLEOTIDE SEQUENCE [LARGE SCALE GENOMIC DNA]</scope>
    <source>
        <strain evidence="1 2">NPDC038104</strain>
    </source>
</reference>
<dbReference type="EMBL" id="JBEZUR010000040">
    <property type="protein sequence ID" value="MEU3556792.1"/>
    <property type="molecule type" value="Genomic_DNA"/>
</dbReference>
<organism evidence="1 2">
    <name type="scientific">Streptomyces fragilis</name>
    <dbReference type="NCBI Taxonomy" id="67301"/>
    <lineage>
        <taxon>Bacteria</taxon>
        <taxon>Bacillati</taxon>
        <taxon>Actinomycetota</taxon>
        <taxon>Actinomycetes</taxon>
        <taxon>Kitasatosporales</taxon>
        <taxon>Streptomycetaceae</taxon>
        <taxon>Streptomyces</taxon>
    </lineage>
</organism>
<evidence type="ECO:0000313" key="2">
    <source>
        <dbReference type="Proteomes" id="UP001550850"/>
    </source>
</evidence>
<name>A0ABV2YM51_9ACTN</name>
<sequence length="146" mass="14728">MISKTNTTGISTTRAFSTVALENDHLVASLCALDAFDRGTGVSASVLSGSDVTGLGFGLVGGGLAEGGLLLGATVFGAPVFGSRSESAFAGISVREERPTKALEAGVAKAQAFGYAAAGAGKPQQTMNHPQTMWALRGPEPWSDPA</sequence>
<evidence type="ECO:0000313" key="1">
    <source>
        <dbReference type="EMBL" id="MEU3556792.1"/>
    </source>
</evidence>
<dbReference type="Proteomes" id="UP001550850">
    <property type="component" value="Unassembled WGS sequence"/>
</dbReference>
<accession>A0ABV2YM51</accession>
<dbReference type="RefSeq" id="WP_245967571.1">
    <property type="nucleotide sequence ID" value="NZ_BEVZ01000004.1"/>
</dbReference>
<proteinExistence type="predicted"/>
<keyword evidence="2" id="KW-1185">Reference proteome</keyword>